<dbReference type="AlphaFoldDB" id="A0A511TEL3"/>
<dbReference type="EMBL" id="BJXR01000065">
    <property type="protein sequence ID" value="GEN12610.1"/>
    <property type="molecule type" value="Genomic_DNA"/>
</dbReference>
<keyword evidence="3" id="KW-1185">Reference proteome</keyword>
<reference evidence="1 4" key="2">
    <citation type="submission" date="2019-07" db="EMBL/GenBank/DDBJ databases">
        <title>Whole genome shotgun sequence of Myxococcus fulvus NBRC 100333.</title>
        <authorList>
            <person name="Hosoyama A."/>
            <person name="Uohara A."/>
            <person name="Ohji S."/>
            <person name="Ichikawa N."/>
        </authorList>
    </citation>
    <scope>NUCLEOTIDE SEQUENCE [LARGE SCALE GENOMIC DNA]</scope>
    <source>
        <strain evidence="1 4">NBRC 100333</strain>
    </source>
</reference>
<reference evidence="2 3" key="1">
    <citation type="submission" date="2016-10" db="EMBL/GenBank/DDBJ databases">
        <authorList>
            <person name="Varghese N."/>
            <person name="Submissions S."/>
        </authorList>
    </citation>
    <scope>NUCLEOTIDE SEQUENCE [LARGE SCALE GENOMIC DNA]</scope>
    <source>
        <strain evidence="2 3">DSM 16525</strain>
    </source>
</reference>
<gene>
    <name evidence="1" type="ORF">MFU01_76470</name>
    <name evidence="2" type="ORF">SAMN05443572_103457</name>
</gene>
<evidence type="ECO:0008006" key="5">
    <source>
        <dbReference type="Google" id="ProtNLM"/>
    </source>
</evidence>
<accession>A0A511TEL3</accession>
<evidence type="ECO:0000313" key="4">
    <source>
        <dbReference type="Proteomes" id="UP000321514"/>
    </source>
</evidence>
<protein>
    <recommendedName>
        <fullName evidence="5">Lipoprotein</fullName>
    </recommendedName>
</protein>
<dbReference type="RefSeq" id="WP_046713933.1">
    <property type="nucleotide sequence ID" value="NZ_BJXR01000065.1"/>
</dbReference>
<evidence type="ECO:0000313" key="3">
    <source>
        <dbReference type="Proteomes" id="UP000183760"/>
    </source>
</evidence>
<evidence type="ECO:0000313" key="1">
    <source>
        <dbReference type="EMBL" id="GEN12610.1"/>
    </source>
</evidence>
<dbReference type="Proteomes" id="UP000321514">
    <property type="component" value="Unassembled WGS sequence"/>
</dbReference>
<organism evidence="1 4">
    <name type="scientific">Myxococcus fulvus</name>
    <dbReference type="NCBI Taxonomy" id="33"/>
    <lineage>
        <taxon>Bacteria</taxon>
        <taxon>Pseudomonadati</taxon>
        <taxon>Myxococcota</taxon>
        <taxon>Myxococcia</taxon>
        <taxon>Myxococcales</taxon>
        <taxon>Cystobacterineae</taxon>
        <taxon>Myxococcaceae</taxon>
        <taxon>Myxococcus</taxon>
    </lineage>
</organism>
<name>A0A511TEL3_MYXFU</name>
<dbReference type="EMBL" id="FOIB01000003">
    <property type="protein sequence ID" value="SET84216.1"/>
    <property type="molecule type" value="Genomic_DNA"/>
</dbReference>
<evidence type="ECO:0000313" key="2">
    <source>
        <dbReference type="EMBL" id="SET84216.1"/>
    </source>
</evidence>
<proteinExistence type="predicted"/>
<comment type="caution">
    <text evidence="1">The sequence shown here is derived from an EMBL/GenBank/DDBJ whole genome shotgun (WGS) entry which is preliminary data.</text>
</comment>
<dbReference type="PROSITE" id="PS51257">
    <property type="entry name" value="PROKAR_LIPOPROTEIN"/>
    <property type="match status" value="1"/>
</dbReference>
<dbReference type="Proteomes" id="UP000183760">
    <property type="component" value="Unassembled WGS sequence"/>
</dbReference>
<sequence>MRKLLGVALTTCVLMGCGGVEEPLQEPPPLAEQEQKAEVCIEGFRHVFTYWTCQDGCNVEVQECCSNVVFNLCYDYVSQQSCDPGCT</sequence>